<dbReference type="InterPro" id="IPR019787">
    <property type="entry name" value="Znf_PHD-finger"/>
</dbReference>
<evidence type="ECO:0000256" key="4">
    <source>
        <dbReference type="PROSITE-ProRule" id="PRU00146"/>
    </source>
</evidence>
<evidence type="ECO:0000313" key="8">
    <source>
        <dbReference type="Proteomes" id="UP001152885"/>
    </source>
</evidence>
<keyword evidence="1" id="KW-0479">Metal-binding</keyword>
<dbReference type="EMBL" id="CANTUO010000005">
    <property type="protein sequence ID" value="CAI5759866.1"/>
    <property type="molecule type" value="Genomic_DNA"/>
</dbReference>
<evidence type="ECO:0000256" key="5">
    <source>
        <dbReference type="SAM" id="MobiDB-lite"/>
    </source>
</evidence>
<comment type="caution">
    <text evidence="7">The sequence shown here is derived from an EMBL/GenBank/DDBJ whole genome shotgun (WGS) entry which is preliminary data.</text>
</comment>
<dbReference type="InterPro" id="IPR019786">
    <property type="entry name" value="Zinc_finger_PHD-type_CS"/>
</dbReference>
<organism evidence="7 8">
    <name type="scientific">Candida verbasci</name>
    <dbReference type="NCBI Taxonomy" id="1227364"/>
    <lineage>
        <taxon>Eukaryota</taxon>
        <taxon>Fungi</taxon>
        <taxon>Dikarya</taxon>
        <taxon>Ascomycota</taxon>
        <taxon>Saccharomycotina</taxon>
        <taxon>Pichiomycetes</taxon>
        <taxon>Debaryomycetaceae</taxon>
        <taxon>Candida/Lodderomyces clade</taxon>
        <taxon>Candida</taxon>
    </lineage>
</organism>
<keyword evidence="8" id="KW-1185">Reference proteome</keyword>
<feature type="region of interest" description="Disordered" evidence="5">
    <location>
        <begin position="1"/>
        <end position="58"/>
    </location>
</feature>
<dbReference type="PROSITE" id="PS01359">
    <property type="entry name" value="ZF_PHD_1"/>
    <property type="match status" value="1"/>
</dbReference>
<dbReference type="SUPFAM" id="SSF46942">
    <property type="entry name" value="Elongation factor TFIIS domain 2"/>
    <property type="match status" value="1"/>
</dbReference>
<dbReference type="GO" id="GO:0008270">
    <property type="term" value="F:zinc ion binding"/>
    <property type="evidence" value="ECO:0007669"/>
    <property type="project" value="UniProtKB-KW"/>
</dbReference>
<feature type="region of interest" description="Disordered" evidence="5">
    <location>
        <begin position="349"/>
        <end position="405"/>
    </location>
</feature>
<reference evidence="7" key="1">
    <citation type="submission" date="2022-12" db="EMBL/GenBank/DDBJ databases">
        <authorList>
            <person name="Brejova B."/>
        </authorList>
    </citation>
    <scope>NUCLEOTIDE SEQUENCE</scope>
</reference>
<dbReference type="InterPro" id="IPR013083">
    <property type="entry name" value="Znf_RING/FYVE/PHD"/>
</dbReference>
<evidence type="ECO:0000256" key="1">
    <source>
        <dbReference type="ARBA" id="ARBA00022723"/>
    </source>
</evidence>
<dbReference type="Pfam" id="PF07744">
    <property type="entry name" value="SPOC"/>
    <property type="match status" value="1"/>
</dbReference>
<name>A0A9W4U1T1_9ASCO</name>
<accession>A0A9W4U1T1</accession>
<dbReference type="SUPFAM" id="SSF57903">
    <property type="entry name" value="FYVE/PHD zinc finger"/>
    <property type="match status" value="1"/>
</dbReference>
<dbReference type="Proteomes" id="UP001152885">
    <property type="component" value="Unassembled WGS sequence"/>
</dbReference>
<sequence length="578" mass="66704">MSSSTIETRRSSRSNKGQHSRREFDTFLNDLSDEEPKSKKKKTDKDVEEFNNFESEDEDFTGDEIVRCTPCGANQDNYDEENDELGEMIECEKCKTWQHLQCMGLKKAPKSDYLCNLCLGDNSKIEPPIATRSSRKISTSSTTIVPKKTKSRSKYDLSNPIEALKDDLRISTAKAFYNFFKKSYPEDDKEATEETKDSKALELTLKIEEIIHSEYPGQKNYTAESRRVLFLLKKHFTKDLFAGTITLEDVVKKTPQEINEDIAKIELQNKENIKNIVLIENDQSQIIRRTHKGEIIKENENEQQDLTIDDSISTRKVDHRRFSSEIDSKSNIISEDQKVLNNFNPTVPEIEEESQSELKTQPKSKPKPKTKETKKEEIEQEPGDDKYNPDYISDDDDEQEVNNNDSVSDLLWSGNITYEPISSCDLNGKFYSTTNSSKEASIKTIKEILYHSKYKVIGRLQTKIADDYLNKVLITRDLLFVKLEPTTPDQSESFSKLLDYFYNHERVGVLHDKPGFVKDAYIMAVDFSKQDLPYYLNKYKQEPIKGLFAVYVAKKDYNNPQNQPQQNNALQNILSQLS</sequence>
<evidence type="ECO:0000259" key="6">
    <source>
        <dbReference type="PROSITE" id="PS50016"/>
    </source>
</evidence>
<feature type="compositionally biased region" description="Acidic residues" evidence="5">
    <location>
        <begin position="46"/>
        <end position="58"/>
    </location>
</feature>
<dbReference type="InterPro" id="IPR012921">
    <property type="entry name" value="SPOC_C"/>
</dbReference>
<dbReference type="PROSITE" id="PS50016">
    <property type="entry name" value="ZF_PHD_2"/>
    <property type="match status" value="1"/>
</dbReference>
<dbReference type="InterPro" id="IPR011011">
    <property type="entry name" value="Znf_FYVE_PHD"/>
</dbReference>
<dbReference type="InterPro" id="IPR001965">
    <property type="entry name" value="Znf_PHD"/>
</dbReference>
<evidence type="ECO:0000256" key="2">
    <source>
        <dbReference type="ARBA" id="ARBA00022771"/>
    </source>
</evidence>
<protein>
    <recommendedName>
        <fullName evidence="6">PHD-type domain-containing protein</fullName>
    </recommendedName>
</protein>
<gene>
    <name evidence="7" type="ORF">CANVERA_P4378</name>
</gene>
<dbReference type="Gene3D" id="3.30.40.10">
    <property type="entry name" value="Zinc/RING finger domain, C3HC4 (zinc finger)"/>
    <property type="match status" value="1"/>
</dbReference>
<dbReference type="OrthoDB" id="79252at2759"/>
<dbReference type="SMART" id="SM00249">
    <property type="entry name" value="PHD"/>
    <property type="match status" value="1"/>
</dbReference>
<dbReference type="Pfam" id="PF20826">
    <property type="entry name" value="PHD_5"/>
    <property type="match status" value="1"/>
</dbReference>
<evidence type="ECO:0000256" key="3">
    <source>
        <dbReference type="ARBA" id="ARBA00022833"/>
    </source>
</evidence>
<evidence type="ECO:0000313" key="7">
    <source>
        <dbReference type="EMBL" id="CAI5759866.1"/>
    </source>
</evidence>
<dbReference type="AlphaFoldDB" id="A0A9W4U1T1"/>
<proteinExistence type="predicted"/>
<keyword evidence="3" id="KW-0862">Zinc</keyword>
<feature type="domain" description="PHD-type" evidence="6">
    <location>
        <begin position="65"/>
        <end position="121"/>
    </location>
</feature>
<dbReference type="GO" id="GO:0006351">
    <property type="term" value="P:DNA-templated transcription"/>
    <property type="evidence" value="ECO:0007669"/>
    <property type="project" value="InterPro"/>
</dbReference>
<dbReference type="InterPro" id="IPR036575">
    <property type="entry name" value="TFIIS_cen_dom_sf"/>
</dbReference>
<keyword evidence="2 4" id="KW-0863">Zinc-finger</keyword>
<feature type="compositionally biased region" description="Basic and acidic residues" evidence="5">
    <location>
        <begin position="369"/>
        <end position="388"/>
    </location>
</feature>